<reference evidence="3" key="1">
    <citation type="submission" date="2018-05" db="EMBL/GenBank/DDBJ databases">
        <authorList>
            <person name="Lanie J.A."/>
            <person name="Ng W.-L."/>
            <person name="Kazmierczak K.M."/>
            <person name="Andrzejewski T.M."/>
            <person name="Davidsen T.M."/>
            <person name="Wayne K.J."/>
            <person name="Tettelin H."/>
            <person name="Glass J.I."/>
            <person name="Rusch D."/>
            <person name="Podicherti R."/>
            <person name="Tsui H.-C.T."/>
            <person name="Winkler M.E."/>
        </authorList>
    </citation>
    <scope>NUCLEOTIDE SEQUENCE</scope>
</reference>
<dbReference type="Gene3D" id="3.90.1170.50">
    <property type="entry name" value="Aldehyde oxidase/xanthine dehydrogenase, a/b hammerhead"/>
    <property type="match status" value="1"/>
</dbReference>
<dbReference type="Pfam" id="PF01315">
    <property type="entry name" value="Ald_Xan_dh_C"/>
    <property type="match status" value="1"/>
</dbReference>
<dbReference type="EMBL" id="UINC01001616">
    <property type="protein sequence ID" value="SUZ85020.1"/>
    <property type="molecule type" value="Genomic_DNA"/>
</dbReference>
<dbReference type="InterPro" id="IPR016208">
    <property type="entry name" value="Ald_Oxase/xanthine_DH-like"/>
</dbReference>
<dbReference type="InterPro" id="IPR046867">
    <property type="entry name" value="AldOxase/xan_DH_MoCoBD2"/>
</dbReference>
<dbReference type="PANTHER" id="PTHR11908">
    <property type="entry name" value="XANTHINE DEHYDROGENASE"/>
    <property type="match status" value="1"/>
</dbReference>
<proteinExistence type="predicted"/>
<sequence length="697" mass="72612">MTGVHAVLTHEDVPGAATYGLDHPDQPVLAAGVVRYAGEPVAIVAADHPETVRRALAAIVVDYEITEPLVDPSLAEAAPSIHPDGNLLRRIHLRHGDPTAADRHDLVVVEGTYEVGMQDQAFLGPESGLAVPAEDGGVELYVATQWLHVDRDQVAACLGLDPGLVRLTLAGVGGAFGAREDLSLHVHLCLLALRTGRPVKMVYGREESFHGHVHRHPAKLWYRHHAAADGTLIRVEARLLFDGGSYASSSGAVIANATCFAAGPYRVPSADVEGVVVRTNNPPCGAMRGFGAVQTCMAHEAQMDRLAVALGMDPVDLRLHNALTPGDRLLTGQVVTGALPVAEVIRTCAGSPSAAVRPDEPMSRPGGAGRTADATHVVRGEALAVGFKNLMFSEGFDDSSEARCELQDGVATITCACAEVGQGFVTLAQQIAREVLSVEEVVLAPVETATIGSAGSTSASRQTWMSGGAVQMACEEVRTTLLVRVAAEYDVPVDDLVLVDGRVCSLSGPLDVDMTAVTIEPVTADVVHRHAPTSPLDADGQGNAHVSFAVSAHRAIVDVDPDLGLVKVVELTTSQDVGRILNPIQALGQLEGGAAQGLGLAVMEEVQVVDGRIRNASFTDYLVPTALDMPPVGVAALIEQPEPGAPFGAKGIGEPPTISSTAAIVAAMREATGLDLPRVPVRPADIALADVVPGGAR</sequence>
<name>A0A381R0N0_9ZZZZ</name>
<feature type="domain" description="Aldehyde oxidase/xanthine dehydrogenase a/b hammerhead" evidence="2">
    <location>
        <begin position="2"/>
        <end position="67"/>
    </location>
</feature>
<dbReference type="InterPro" id="IPR000674">
    <property type="entry name" value="Ald_Oxase/Xan_DH_a/b"/>
</dbReference>
<protein>
    <recommendedName>
        <fullName evidence="2">Aldehyde oxidase/xanthine dehydrogenase a/b hammerhead domain-containing protein</fullName>
    </recommendedName>
</protein>
<evidence type="ECO:0000313" key="3">
    <source>
        <dbReference type="EMBL" id="SUZ85020.1"/>
    </source>
</evidence>
<dbReference type="GO" id="GO:0005506">
    <property type="term" value="F:iron ion binding"/>
    <property type="evidence" value="ECO:0007669"/>
    <property type="project" value="InterPro"/>
</dbReference>
<dbReference type="PANTHER" id="PTHR11908:SF157">
    <property type="entry name" value="XANTHINE DEHYDROGENASE SUBUNIT D-RELATED"/>
    <property type="match status" value="1"/>
</dbReference>
<organism evidence="3">
    <name type="scientific">marine metagenome</name>
    <dbReference type="NCBI Taxonomy" id="408172"/>
    <lineage>
        <taxon>unclassified sequences</taxon>
        <taxon>metagenomes</taxon>
        <taxon>ecological metagenomes</taxon>
    </lineage>
</organism>
<dbReference type="Pfam" id="PF02738">
    <property type="entry name" value="MoCoBD_1"/>
    <property type="match status" value="1"/>
</dbReference>
<dbReference type="InterPro" id="IPR037165">
    <property type="entry name" value="AldOxase/xan_DH_Mopterin-bd_sf"/>
</dbReference>
<dbReference type="Gene3D" id="3.30.365.10">
    <property type="entry name" value="Aldehyde oxidase/xanthine dehydrogenase, molybdopterin binding domain"/>
    <property type="match status" value="4"/>
</dbReference>
<dbReference type="SMART" id="SM01008">
    <property type="entry name" value="Ald_Xan_dh_C"/>
    <property type="match status" value="1"/>
</dbReference>
<feature type="region of interest" description="Disordered" evidence="1">
    <location>
        <begin position="352"/>
        <end position="373"/>
    </location>
</feature>
<evidence type="ECO:0000259" key="2">
    <source>
        <dbReference type="SMART" id="SM01008"/>
    </source>
</evidence>
<dbReference type="InterPro" id="IPR008274">
    <property type="entry name" value="AldOxase/xan_DH_MoCoBD1"/>
</dbReference>
<gene>
    <name evidence="3" type="ORF">METZ01_LOCUS37874</name>
</gene>
<accession>A0A381R0N0</accession>
<evidence type="ECO:0000256" key="1">
    <source>
        <dbReference type="SAM" id="MobiDB-lite"/>
    </source>
</evidence>
<dbReference type="SUPFAM" id="SSF54665">
    <property type="entry name" value="CO dehydrogenase molybdoprotein N-domain-like"/>
    <property type="match status" value="1"/>
</dbReference>
<dbReference type="GO" id="GO:0016491">
    <property type="term" value="F:oxidoreductase activity"/>
    <property type="evidence" value="ECO:0007669"/>
    <property type="project" value="InterPro"/>
</dbReference>
<dbReference type="SUPFAM" id="SSF56003">
    <property type="entry name" value="Molybdenum cofactor-binding domain"/>
    <property type="match status" value="1"/>
</dbReference>
<dbReference type="InterPro" id="IPR036856">
    <property type="entry name" value="Ald_Oxase/Xan_DH_a/b_sf"/>
</dbReference>
<dbReference type="AlphaFoldDB" id="A0A381R0N0"/>
<dbReference type="Pfam" id="PF20256">
    <property type="entry name" value="MoCoBD_2"/>
    <property type="match status" value="1"/>
</dbReference>